<comment type="caution">
    <text evidence="1">The sequence shown here is derived from an EMBL/GenBank/DDBJ whole genome shotgun (WGS) entry which is preliminary data.</text>
</comment>
<protein>
    <submittedName>
        <fullName evidence="1">Uncharacterized protein</fullName>
    </submittedName>
</protein>
<dbReference type="AlphaFoldDB" id="A0AAV4IM30"/>
<evidence type="ECO:0000313" key="2">
    <source>
        <dbReference type="Proteomes" id="UP000762676"/>
    </source>
</evidence>
<keyword evidence="2" id="KW-1185">Reference proteome</keyword>
<proteinExistence type="predicted"/>
<sequence>MIEMKRRLMELNVVVGHFQRETVRMIINLVQVIRYIERAVIKTGGGPWYLTPTTNCNSPFVTCRLLYGVEMAASRLNHSSLTCLLCIDDPFVPPEAPTVV</sequence>
<reference evidence="1 2" key="1">
    <citation type="journal article" date="2021" name="Elife">
        <title>Chloroplast acquisition without the gene transfer in kleptoplastic sea slugs, Plakobranchus ocellatus.</title>
        <authorList>
            <person name="Maeda T."/>
            <person name="Takahashi S."/>
            <person name="Yoshida T."/>
            <person name="Shimamura S."/>
            <person name="Takaki Y."/>
            <person name="Nagai Y."/>
            <person name="Toyoda A."/>
            <person name="Suzuki Y."/>
            <person name="Arimoto A."/>
            <person name="Ishii H."/>
            <person name="Satoh N."/>
            <person name="Nishiyama T."/>
            <person name="Hasebe M."/>
            <person name="Maruyama T."/>
            <person name="Minagawa J."/>
            <person name="Obokata J."/>
            <person name="Shigenobu S."/>
        </authorList>
    </citation>
    <scope>NUCLEOTIDE SEQUENCE [LARGE SCALE GENOMIC DNA]</scope>
</reference>
<accession>A0AAV4IM30</accession>
<dbReference type="EMBL" id="BMAT01002599">
    <property type="protein sequence ID" value="GFS09852.1"/>
    <property type="molecule type" value="Genomic_DNA"/>
</dbReference>
<name>A0AAV4IM30_9GAST</name>
<gene>
    <name evidence="1" type="ORF">ElyMa_001308700</name>
</gene>
<organism evidence="1 2">
    <name type="scientific">Elysia marginata</name>
    <dbReference type="NCBI Taxonomy" id="1093978"/>
    <lineage>
        <taxon>Eukaryota</taxon>
        <taxon>Metazoa</taxon>
        <taxon>Spiralia</taxon>
        <taxon>Lophotrochozoa</taxon>
        <taxon>Mollusca</taxon>
        <taxon>Gastropoda</taxon>
        <taxon>Heterobranchia</taxon>
        <taxon>Euthyneura</taxon>
        <taxon>Panpulmonata</taxon>
        <taxon>Sacoglossa</taxon>
        <taxon>Placobranchoidea</taxon>
        <taxon>Plakobranchidae</taxon>
        <taxon>Elysia</taxon>
    </lineage>
</organism>
<dbReference type="Proteomes" id="UP000762676">
    <property type="component" value="Unassembled WGS sequence"/>
</dbReference>
<evidence type="ECO:0000313" key="1">
    <source>
        <dbReference type="EMBL" id="GFS09852.1"/>
    </source>
</evidence>